<dbReference type="Gene3D" id="3.40.50.12780">
    <property type="entry name" value="N-terminal domain of ligase-like"/>
    <property type="match status" value="1"/>
</dbReference>
<evidence type="ECO:0000259" key="1">
    <source>
        <dbReference type="Pfam" id="PF00501"/>
    </source>
</evidence>
<dbReference type="PANTHER" id="PTHR43767:SF1">
    <property type="entry name" value="NONRIBOSOMAL PEPTIDE SYNTHASE PES1 (EUROFUNG)-RELATED"/>
    <property type="match status" value="1"/>
</dbReference>
<keyword evidence="4" id="KW-1185">Reference proteome</keyword>
<evidence type="ECO:0000259" key="2">
    <source>
        <dbReference type="Pfam" id="PF13193"/>
    </source>
</evidence>
<evidence type="ECO:0000313" key="3">
    <source>
        <dbReference type="EMBL" id="GHI16982.1"/>
    </source>
</evidence>
<dbReference type="InterPro" id="IPR000873">
    <property type="entry name" value="AMP-dep_synth/lig_dom"/>
</dbReference>
<reference evidence="4" key="1">
    <citation type="submission" date="2020-09" db="EMBL/GenBank/DDBJ databases">
        <title>Whole genome shotgun sequence of Streptomyces cinnamonensis NBRC 15873.</title>
        <authorList>
            <person name="Komaki H."/>
            <person name="Tamura T."/>
        </authorList>
    </citation>
    <scope>NUCLEOTIDE SEQUENCE [LARGE SCALE GENOMIC DNA]</scope>
    <source>
        <strain evidence="4">NBRC 15873</strain>
    </source>
</reference>
<proteinExistence type="predicted"/>
<dbReference type="RefSeq" id="WP_030649131.1">
    <property type="nucleotide sequence ID" value="NZ_BMRU01000027.1"/>
</dbReference>
<comment type="caution">
    <text evidence="3">The sequence shown here is derived from an EMBL/GenBank/DDBJ whole genome shotgun (WGS) entry which is preliminary data.</text>
</comment>
<dbReference type="SUPFAM" id="SSF56801">
    <property type="entry name" value="Acetyl-CoA synthetase-like"/>
    <property type="match status" value="1"/>
</dbReference>
<dbReference type="Pfam" id="PF00501">
    <property type="entry name" value="AMP-binding"/>
    <property type="match status" value="1"/>
</dbReference>
<dbReference type="NCBIfam" id="NF004837">
    <property type="entry name" value="PRK06187.1"/>
    <property type="match status" value="1"/>
</dbReference>
<dbReference type="InterPro" id="IPR050237">
    <property type="entry name" value="ATP-dep_AMP-bd_enzyme"/>
</dbReference>
<dbReference type="InterPro" id="IPR045851">
    <property type="entry name" value="AMP-bd_C_sf"/>
</dbReference>
<organism evidence="3 4">
    <name type="scientific">Streptomyces virginiae</name>
    <name type="common">Streptomyces cinnamonensis</name>
    <dbReference type="NCBI Taxonomy" id="1961"/>
    <lineage>
        <taxon>Bacteria</taxon>
        <taxon>Bacillati</taxon>
        <taxon>Actinomycetota</taxon>
        <taxon>Actinomycetes</taxon>
        <taxon>Kitasatosporales</taxon>
        <taxon>Streptomycetaceae</taxon>
        <taxon>Streptomyces</taxon>
    </lineage>
</organism>
<name>A0ABQ3NWB0_STRVG</name>
<feature type="domain" description="AMP-dependent synthetase/ligase" evidence="1">
    <location>
        <begin position="16"/>
        <end position="379"/>
    </location>
</feature>
<dbReference type="GeneID" id="86955073"/>
<dbReference type="InterPro" id="IPR025110">
    <property type="entry name" value="AMP-bd_C"/>
</dbReference>
<protein>
    <submittedName>
        <fullName evidence="3">Acyl-CoA synthetase</fullName>
    </submittedName>
</protein>
<dbReference type="Pfam" id="PF13193">
    <property type="entry name" value="AMP-binding_C"/>
    <property type="match status" value="1"/>
</dbReference>
<dbReference type="Proteomes" id="UP000660554">
    <property type="component" value="Unassembled WGS sequence"/>
</dbReference>
<gene>
    <name evidence="3" type="ORF">Scinn_64450</name>
</gene>
<dbReference type="EMBL" id="BNDV01000016">
    <property type="protein sequence ID" value="GHI16982.1"/>
    <property type="molecule type" value="Genomic_DNA"/>
</dbReference>
<evidence type="ECO:0000313" key="4">
    <source>
        <dbReference type="Proteomes" id="UP000660554"/>
    </source>
</evidence>
<accession>A0ABQ3NWB0</accession>
<dbReference type="Gene3D" id="3.30.300.30">
    <property type="match status" value="1"/>
</dbReference>
<feature type="domain" description="AMP-binding enzyme C-terminal" evidence="2">
    <location>
        <begin position="429"/>
        <end position="504"/>
    </location>
</feature>
<sequence>MYHPQLQTLDRTAAFHAAERPDRTAVVCEGREVGYGELHRRSNRTARALHAAGAVRGSRVAYLGKESEHYYDILFGCAKAGTVLVPINWRLTASEVDHILRDSGTSLLFVEDEFLDVAHKAAAELPSQVRIVALDGPAGPGSGFTAWQAGHSDADPEESASPDDPIAQIYTSGTTGLPKGVVLAHRSFFKVRDALASEGLGWIDWREDDVSLIGIPGFHIGGLWWATQGFNAGVTNVAMRMFVSGEAVRLIREHGVSTTCLVPAMLQMMLAEPGAGTADFATLRKIVYGGSPISESLLQECLERIGCEFAQIYGLTETGNTAVCLPPHEHVAGGARLKAAGRPYPGFEAKIVDRAGRALPTGAIGEVCLRTPSRMLSYWGLPEATADTLVDGWIHTGDAGYLDDGGYVFICDRIKDTIIVAGENVYPAEIENALARHEAVVEAAVVGVPDERWGEAIHAFVVVRPGHEVSPRQLVLALKGTVADFKIPSGFEFIETLPRNPSGKILRRELRDRFWQDRERQVN</sequence>
<dbReference type="PANTHER" id="PTHR43767">
    <property type="entry name" value="LONG-CHAIN-FATTY-ACID--COA LIGASE"/>
    <property type="match status" value="1"/>
</dbReference>
<dbReference type="InterPro" id="IPR042099">
    <property type="entry name" value="ANL_N_sf"/>
</dbReference>